<name>X1DVK8_9ZZZZ</name>
<proteinExistence type="predicted"/>
<organism evidence="1">
    <name type="scientific">marine sediment metagenome</name>
    <dbReference type="NCBI Taxonomy" id="412755"/>
    <lineage>
        <taxon>unclassified sequences</taxon>
        <taxon>metagenomes</taxon>
        <taxon>ecological metagenomes</taxon>
    </lineage>
</organism>
<sequence>NGNGDGHVEIVKKISSFEHKLRRLHAAGLLTERDIWLLTGQYTIVK</sequence>
<protein>
    <submittedName>
        <fullName evidence="1">Uncharacterized protein</fullName>
    </submittedName>
</protein>
<accession>X1DVK8</accession>
<feature type="non-terminal residue" evidence="1">
    <location>
        <position position="1"/>
    </location>
</feature>
<gene>
    <name evidence="1" type="ORF">S03H2_09614</name>
</gene>
<evidence type="ECO:0000313" key="1">
    <source>
        <dbReference type="EMBL" id="GAH25041.1"/>
    </source>
</evidence>
<reference evidence="1" key="1">
    <citation type="journal article" date="2014" name="Front. Microbiol.">
        <title>High frequency of phylogenetically diverse reductive dehalogenase-homologous genes in deep subseafloor sedimentary metagenomes.</title>
        <authorList>
            <person name="Kawai M."/>
            <person name="Futagami T."/>
            <person name="Toyoda A."/>
            <person name="Takaki Y."/>
            <person name="Nishi S."/>
            <person name="Hori S."/>
            <person name="Arai W."/>
            <person name="Tsubouchi T."/>
            <person name="Morono Y."/>
            <person name="Uchiyama I."/>
            <person name="Ito T."/>
            <person name="Fujiyama A."/>
            <person name="Inagaki F."/>
            <person name="Takami H."/>
        </authorList>
    </citation>
    <scope>NUCLEOTIDE SEQUENCE</scope>
    <source>
        <strain evidence="1">Expedition CK06-06</strain>
    </source>
</reference>
<dbReference type="AlphaFoldDB" id="X1DVK8"/>
<dbReference type="EMBL" id="BARU01004939">
    <property type="protein sequence ID" value="GAH25041.1"/>
    <property type="molecule type" value="Genomic_DNA"/>
</dbReference>
<comment type="caution">
    <text evidence="1">The sequence shown here is derived from an EMBL/GenBank/DDBJ whole genome shotgun (WGS) entry which is preliminary data.</text>
</comment>